<name>A0ACC1HGM1_9FUNG</name>
<organism evidence="1 2">
    <name type="scientific">Spiromyces aspiralis</name>
    <dbReference type="NCBI Taxonomy" id="68401"/>
    <lineage>
        <taxon>Eukaryota</taxon>
        <taxon>Fungi</taxon>
        <taxon>Fungi incertae sedis</taxon>
        <taxon>Zoopagomycota</taxon>
        <taxon>Kickxellomycotina</taxon>
        <taxon>Kickxellomycetes</taxon>
        <taxon>Kickxellales</taxon>
        <taxon>Kickxellaceae</taxon>
        <taxon>Spiromyces</taxon>
    </lineage>
</organism>
<gene>
    <name evidence="1" type="ORF">EV182_003427</name>
</gene>
<evidence type="ECO:0000313" key="2">
    <source>
        <dbReference type="Proteomes" id="UP001145114"/>
    </source>
</evidence>
<proteinExistence type="predicted"/>
<sequence>MPQDTPQYKLAGTSNFAFVYAFISTFQPILGTEPVEPEVAIIKWLCEHMLDCNEYLHRTIDSHVNMPKRGKGSDNFRPSFIRLEPYAVDSLRRQYWLLGNESRFMYRETNPGSGRASWELVATSVPQFRSISDQLKRTRTKINKAIASSIDTEIIPLLERRAKRIEQREKAMRRNMDLFSNVQILESRTRKRKNVNYNVDDMDVDFEEDPLYYTAA</sequence>
<protein>
    <submittedName>
        <fullName evidence="1">Uncharacterized protein</fullName>
    </submittedName>
</protein>
<keyword evidence="2" id="KW-1185">Reference proteome</keyword>
<reference evidence="1" key="1">
    <citation type="submission" date="2022-06" db="EMBL/GenBank/DDBJ databases">
        <title>Phylogenomic reconstructions and comparative analyses of Kickxellomycotina fungi.</title>
        <authorList>
            <person name="Reynolds N.K."/>
            <person name="Stajich J.E."/>
            <person name="Barry K."/>
            <person name="Grigoriev I.V."/>
            <person name="Crous P."/>
            <person name="Smith M.E."/>
        </authorList>
    </citation>
    <scope>NUCLEOTIDE SEQUENCE</scope>
    <source>
        <strain evidence="1">RSA 2271</strain>
    </source>
</reference>
<comment type="caution">
    <text evidence="1">The sequence shown here is derived from an EMBL/GenBank/DDBJ whole genome shotgun (WGS) entry which is preliminary data.</text>
</comment>
<dbReference type="Proteomes" id="UP001145114">
    <property type="component" value="Unassembled WGS sequence"/>
</dbReference>
<evidence type="ECO:0000313" key="1">
    <source>
        <dbReference type="EMBL" id="KAJ1674367.1"/>
    </source>
</evidence>
<dbReference type="EMBL" id="JAMZIH010006028">
    <property type="protein sequence ID" value="KAJ1674367.1"/>
    <property type="molecule type" value="Genomic_DNA"/>
</dbReference>
<accession>A0ACC1HGM1</accession>